<gene>
    <name evidence="2" type="ORF">BD310DRAFT_885618</name>
</gene>
<dbReference type="EMBL" id="ML145182">
    <property type="protein sequence ID" value="TBU54730.1"/>
    <property type="molecule type" value="Genomic_DNA"/>
</dbReference>
<dbReference type="Proteomes" id="UP000292082">
    <property type="component" value="Unassembled WGS sequence"/>
</dbReference>
<evidence type="ECO:0000313" key="3">
    <source>
        <dbReference type="Proteomes" id="UP000292082"/>
    </source>
</evidence>
<feature type="compositionally biased region" description="Basic and acidic residues" evidence="1">
    <location>
        <begin position="251"/>
        <end position="260"/>
    </location>
</feature>
<protein>
    <submittedName>
        <fullName evidence="2">Uncharacterized protein</fullName>
    </submittedName>
</protein>
<organism evidence="2 3">
    <name type="scientific">Dichomitus squalens</name>
    <dbReference type="NCBI Taxonomy" id="114155"/>
    <lineage>
        <taxon>Eukaryota</taxon>
        <taxon>Fungi</taxon>
        <taxon>Dikarya</taxon>
        <taxon>Basidiomycota</taxon>
        <taxon>Agaricomycotina</taxon>
        <taxon>Agaricomycetes</taxon>
        <taxon>Polyporales</taxon>
        <taxon>Polyporaceae</taxon>
        <taxon>Dichomitus</taxon>
    </lineage>
</organism>
<feature type="region of interest" description="Disordered" evidence="1">
    <location>
        <begin position="215"/>
        <end position="262"/>
    </location>
</feature>
<evidence type="ECO:0000256" key="1">
    <source>
        <dbReference type="SAM" id="MobiDB-lite"/>
    </source>
</evidence>
<proteinExistence type="predicted"/>
<sequence>MATATITRLSPTMPSQGSYDYLYQANVGLQNLHSVWAHGPRAAAKENGPTLKRAKTSTSFYDTSSPSAVDFLAIGLEYRLACALGRKTVQIRDRCADSPAARLSVCSNLSTSGTNEPPGERPVLEDWTSDYVFDDNVDPFAVAEVERTTALNPHGTAESETSRSVGTLIPERPSLVALQPSCIEDTRPTPCDTPAGVKATTLLKVHAPKAIRPTHQFHPDQFHPDLSGRSWRAPGPSPLARSFSANASATDARDQRHKDEDEGDFARSFNRHHRLSPRLRIWPLPRSLGRKDGSARIPTPLLRELQRSHFLSQVCFLDVEAPELDFVDERSMEWLLDIQADLLSGRITIPGVSRFALAEPPRLGTSHRCLKWVQGSTFPRRVKDYGKAADDMLARRRAKNGALIA</sequence>
<accession>A0A4Q9PKN3</accession>
<dbReference type="AlphaFoldDB" id="A0A4Q9PKN3"/>
<evidence type="ECO:0000313" key="2">
    <source>
        <dbReference type="EMBL" id="TBU54730.1"/>
    </source>
</evidence>
<name>A0A4Q9PKN3_9APHY</name>
<keyword evidence="3" id="KW-1185">Reference proteome</keyword>
<reference evidence="2 3" key="1">
    <citation type="submission" date="2019-01" db="EMBL/GenBank/DDBJ databases">
        <title>Draft genome sequences of three monokaryotic isolates of the white-rot basidiomycete fungus Dichomitus squalens.</title>
        <authorList>
            <consortium name="DOE Joint Genome Institute"/>
            <person name="Lopez S.C."/>
            <person name="Andreopoulos B."/>
            <person name="Pangilinan J."/>
            <person name="Lipzen A."/>
            <person name="Riley R."/>
            <person name="Ahrendt S."/>
            <person name="Ng V."/>
            <person name="Barry K."/>
            <person name="Daum C."/>
            <person name="Grigoriev I.V."/>
            <person name="Hilden K.S."/>
            <person name="Makela M.R."/>
            <person name="de Vries R.P."/>
        </authorList>
    </citation>
    <scope>NUCLEOTIDE SEQUENCE [LARGE SCALE GENOMIC DNA]</scope>
    <source>
        <strain evidence="2 3">CBS 464.89</strain>
    </source>
</reference>